<protein>
    <submittedName>
        <fullName evidence="2">Uncharacterized protein</fullName>
    </submittedName>
</protein>
<dbReference type="EMBL" id="AAPE02054083">
    <property type="status" value="NOT_ANNOTATED_CDS"/>
    <property type="molecule type" value="Genomic_DNA"/>
</dbReference>
<reference evidence="2" key="3">
    <citation type="submission" date="2025-09" db="UniProtKB">
        <authorList>
            <consortium name="Ensembl"/>
        </authorList>
    </citation>
    <scope>IDENTIFICATION</scope>
</reference>
<proteinExistence type="predicted"/>
<feature type="region of interest" description="Disordered" evidence="1">
    <location>
        <begin position="1"/>
        <end position="25"/>
    </location>
</feature>
<keyword evidence="3" id="KW-1185">Reference proteome</keyword>
<dbReference type="InParanoid" id="G1Q3W8"/>
<evidence type="ECO:0000256" key="1">
    <source>
        <dbReference type="SAM" id="MobiDB-lite"/>
    </source>
</evidence>
<dbReference type="Ensembl" id="ENSMLUT00000022786.1">
    <property type="protein sequence ID" value="ENSMLUP00000018401.1"/>
    <property type="gene ID" value="ENSMLUG00000025267.1"/>
</dbReference>
<sequence length="52" mass="5882">SGLARGQSHTEHQQHGREVCLSSRRSMSTQASLRGGLQVFLRWLLRLLDPHS</sequence>
<evidence type="ECO:0000313" key="2">
    <source>
        <dbReference type="Ensembl" id="ENSMLUP00000018401.1"/>
    </source>
</evidence>
<feature type="compositionally biased region" description="Basic and acidic residues" evidence="1">
    <location>
        <begin position="8"/>
        <end position="18"/>
    </location>
</feature>
<accession>G1Q3W8</accession>
<dbReference type="Proteomes" id="UP000001074">
    <property type="component" value="Unassembled WGS sequence"/>
</dbReference>
<name>G1Q3W8_MYOLU</name>
<organism evidence="2 3">
    <name type="scientific">Myotis lucifugus</name>
    <name type="common">Little brown bat</name>
    <dbReference type="NCBI Taxonomy" id="59463"/>
    <lineage>
        <taxon>Eukaryota</taxon>
        <taxon>Metazoa</taxon>
        <taxon>Chordata</taxon>
        <taxon>Craniata</taxon>
        <taxon>Vertebrata</taxon>
        <taxon>Euteleostomi</taxon>
        <taxon>Mammalia</taxon>
        <taxon>Eutheria</taxon>
        <taxon>Laurasiatheria</taxon>
        <taxon>Chiroptera</taxon>
        <taxon>Yangochiroptera</taxon>
        <taxon>Vespertilionidae</taxon>
        <taxon>Myotis</taxon>
    </lineage>
</organism>
<evidence type="ECO:0000313" key="3">
    <source>
        <dbReference type="Proteomes" id="UP000001074"/>
    </source>
</evidence>
<reference evidence="2" key="2">
    <citation type="submission" date="2025-08" db="UniProtKB">
        <authorList>
            <consortium name="Ensembl"/>
        </authorList>
    </citation>
    <scope>IDENTIFICATION</scope>
</reference>
<dbReference type="HOGENOM" id="CLU_3092751_0_0_1"/>
<reference evidence="2 3" key="1">
    <citation type="journal article" date="2011" name="Nature">
        <title>A high-resolution map of human evolutionary constraint using 29 mammals.</title>
        <authorList>
            <person name="Lindblad-Toh K."/>
            <person name="Garber M."/>
            <person name="Zuk O."/>
            <person name="Lin M.F."/>
            <person name="Parker B.J."/>
            <person name="Washietl S."/>
            <person name="Kheradpour P."/>
            <person name="Ernst J."/>
            <person name="Jordan G."/>
            <person name="Mauceli E."/>
            <person name="Ward L.D."/>
            <person name="Lowe C.B."/>
            <person name="Holloway A.K."/>
            <person name="Clamp M."/>
            <person name="Gnerre S."/>
            <person name="Alfoldi J."/>
            <person name="Beal K."/>
            <person name="Chang J."/>
            <person name="Clawson H."/>
            <person name="Cuff J."/>
            <person name="Di Palma F."/>
            <person name="Fitzgerald S."/>
            <person name="Flicek P."/>
            <person name="Guttman M."/>
            <person name="Hubisz M.J."/>
            <person name="Jaffe D.B."/>
            <person name="Jungreis I."/>
            <person name="Kent W.J."/>
            <person name="Kostka D."/>
            <person name="Lara M."/>
            <person name="Martins A.L."/>
            <person name="Massingham T."/>
            <person name="Moltke I."/>
            <person name="Raney B.J."/>
            <person name="Rasmussen M.D."/>
            <person name="Robinson J."/>
            <person name="Stark A."/>
            <person name="Vilella A.J."/>
            <person name="Wen J."/>
            <person name="Xie X."/>
            <person name="Zody M.C."/>
            <person name="Baldwin J."/>
            <person name="Bloom T."/>
            <person name="Chin C.W."/>
            <person name="Heiman D."/>
            <person name="Nicol R."/>
            <person name="Nusbaum C."/>
            <person name="Young S."/>
            <person name="Wilkinson J."/>
            <person name="Worley K.C."/>
            <person name="Kovar C.L."/>
            <person name="Muzny D.M."/>
            <person name="Gibbs R.A."/>
            <person name="Cree A."/>
            <person name="Dihn H.H."/>
            <person name="Fowler G."/>
            <person name="Jhangiani S."/>
            <person name="Joshi V."/>
            <person name="Lee S."/>
            <person name="Lewis L.R."/>
            <person name="Nazareth L.V."/>
            <person name="Okwuonu G."/>
            <person name="Santibanez J."/>
            <person name="Warren W.C."/>
            <person name="Mardis E.R."/>
            <person name="Weinstock G.M."/>
            <person name="Wilson R.K."/>
            <person name="Delehaunty K."/>
            <person name="Dooling D."/>
            <person name="Fronik C."/>
            <person name="Fulton L."/>
            <person name="Fulton B."/>
            <person name="Graves T."/>
            <person name="Minx P."/>
            <person name="Sodergren E."/>
            <person name="Birney E."/>
            <person name="Margulies E.H."/>
            <person name="Herrero J."/>
            <person name="Green E.D."/>
            <person name="Haussler D."/>
            <person name="Siepel A."/>
            <person name="Goldman N."/>
            <person name="Pollard K.S."/>
            <person name="Pedersen J.S."/>
            <person name="Lander E.S."/>
            <person name="Kellis M."/>
        </authorList>
    </citation>
    <scope>NUCLEOTIDE SEQUENCE [LARGE SCALE GENOMIC DNA]</scope>
</reference>
<dbReference type="AlphaFoldDB" id="G1Q3W8"/>